<feature type="transmembrane region" description="Helical" evidence="1">
    <location>
        <begin position="246"/>
        <end position="265"/>
    </location>
</feature>
<dbReference type="EMBL" id="CZQC01000018">
    <property type="protein sequence ID" value="CUS40554.1"/>
    <property type="molecule type" value="Genomic_DNA"/>
</dbReference>
<accession>A0A160TC65</accession>
<organism evidence="2">
    <name type="scientific">hydrothermal vent metagenome</name>
    <dbReference type="NCBI Taxonomy" id="652676"/>
    <lineage>
        <taxon>unclassified sequences</taxon>
        <taxon>metagenomes</taxon>
        <taxon>ecological metagenomes</taxon>
    </lineage>
</organism>
<feature type="transmembrane region" description="Helical" evidence="1">
    <location>
        <begin position="802"/>
        <end position="821"/>
    </location>
</feature>
<feature type="transmembrane region" description="Helical" evidence="1">
    <location>
        <begin position="224"/>
        <end position="240"/>
    </location>
</feature>
<feature type="transmembrane region" description="Helical" evidence="1">
    <location>
        <begin position="570"/>
        <end position="588"/>
    </location>
</feature>
<keyword evidence="1" id="KW-0812">Transmembrane</keyword>
<feature type="transmembrane region" description="Helical" evidence="1">
    <location>
        <begin position="737"/>
        <end position="760"/>
    </location>
</feature>
<feature type="transmembrane region" description="Helical" evidence="1">
    <location>
        <begin position="272"/>
        <end position="290"/>
    </location>
</feature>
<feature type="transmembrane region" description="Helical" evidence="1">
    <location>
        <begin position="600"/>
        <end position="617"/>
    </location>
</feature>
<protein>
    <submittedName>
        <fullName evidence="2">Integral membrane protein</fullName>
    </submittedName>
</protein>
<sequence>MATDGLMGLLMFIGAVLGALAFFQIRKLKVEVALIKQQLATKSSQSVLNQAENTALLATAEPLKMVEQPVDIKPEPKASTAIAATTTSSINAPVSQPKPSQFDILFSRFKENWMVWLGGLCVALAGIFLARYSIQQGFFGPVARISTGILVGFGLHSAAEWLRYKNNGSVSSIAALAGGGSITLFATLLAALHFYQMFNPTTIFILLGLVSCITMWLARLHGPVLAAIGMLGAYVVPILVSDGGGHIEVAMLYSLVISASVLFLLRYVYRDWLWYGLIAGGLGWWGISLLDSDMNGWRGAYLALFGYGLIAIMWRDWLLRQSLEIPENSSLFNVRHVLEDSRERILPITLALVCGAQCISILAEGFASLSLLSWLPLMVILLLAAQRRQTLTALPWLLFLDQIVIWLLSRLSETSEKFILIPMPEEQQGAFVGYLFITAMVVSVLSIWNRANSATNEHFNRDAWWASLAVMAPLFSFVLAYLLCGSLLQDWLWSLTAAIIAATYIALATYSVRGEWPQVWSVWLFLAGHFGYAFAASLLFDEAGLTLAIAVQSISIAVIMQRFNLADMSWLLKVVLVLVVARLTLNPWVAEYPIDTHWSLWTYGGSTLCAWISLLVLRQWQRRLELTHVRDLMRWAEAAVLHLFILTLWVELRYWLYDGDIFAAEFTLLEAALNVGLFGTLALVYQHKRRVSQSLAKLYNIYSHGLMTAAFLTYGVILIATLNSHDWVWAAISTTPILNALLLVFAVPVLLGYLSVYYFVPEYRKGAAVFTAIAGFIFVSLEIRHLWQGSINLELSTSNGELYTYSAVWLAIAVAAILSGSGRFGVSIYRGGMLMLGLVVAKVFLVDMSQLAGIYRVIAFMGLGLSLLGMAFLHQRQKKSAEHE</sequence>
<gene>
    <name evidence="2" type="ORF">MGWOODY_Tha509</name>
</gene>
<keyword evidence="1" id="KW-1133">Transmembrane helix</keyword>
<feature type="transmembrane region" description="Helical" evidence="1">
    <location>
        <begin position="662"/>
        <end position="685"/>
    </location>
</feature>
<proteinExistence type="predicted"/>
<feature type="transmembrane region" description="Helical" evidence="1">
    <location>
        <begin position="638"/>
        <end position="656"/>
    </location>
</feature>
<evidence type="ECO:0000256" key="1">
    <source>
        <dbReference type="SAM" id="Phobius"/>
    </source>
</evidence>
<dbReference type="InterPro" id="IPR014600">
    <property type="entry name" value="UCP035905_mem"/>
</dbReference>
<dbReference type="Pfam" id="PF10101">
    <property type="entry name" value="DUF2339"/>
    <property type="match status" value="1"/>
</dbReference>
<feature type="transmembrane region" description="Helical" evidence="1">
    <location>
        <begin position="767"/>
        <end position="787"/>
    </location>
</feature>
<feature type="transmembrane region" description="Helical" evidence="1">
    <location>
        <begin position="393"/>
        <end position="411"/>
    </location>
</feature>
<feature type="transmembrane region" description="Helical" evidence="1">
    <location>
        <begin position="828"/>
        <end position="846"/>
    </location>
</feature>
<feature type="transmembrane region" description="Helical" evidence="1">
    <location>
        <begin position="491"/>
        <end position="512"/>
    </location>
</feature>
<dbReference type="AlphaFoldDB" id="A0A160TC65"/>
<feature type="transmembrane region" description="Helical" evidence="1">
    <location>
        <begin position="296"/>
        <end position="314"/>
    </location>
</feature>
<feature type="transmembrane region" description="Helical" evidence="1">
    <location>
        <begin position="138"/>
        <end position="158"/>
    </location>
</feature>
<feature type="transmembrane region" description="Helical" evidence="1">
    <location>
        <begin position="463"/>
        <end position="485"/>
    </location>
</feature>
<feature type="transmembrane region" description="Helical" evidence="1">
    <location>
        <begin position="170"/>
        <end position="192"/>
    </location>
</feature>
<feature type="transmembrane region" description="Helical" evidence="1">
    <location>
        <begin position="198"/>
        <end position="217"/>
    </location>
</feature>
<dbReference type="PANTHER" id="PTHR38434:SF1">
    <property type="entry name" value="BLL2549 PROTEIN"/>
    <property type="match status" value="1"/>
</dbReference>
<feature type="transmembrane region" description="Helical" evidence="1">
    <location>
        <begin position="706"/>
        <end position="725"/>
    </location>
</feature>
<keyword evidence="1" id="KW-0472">Membrane</keyword>
<dbReference type="PIRSF" id="PIRSF035905">
    <property type="entry name" value="UCP035905_mp"/>
    <property type="match status" value="1"/>
</dbReference>
<dbReference type="PANTHER" id="PTHR38434">
    <property type="entry name" value="BLL2549 PROTEIN"/>
    <property type="match status" value="1"/>
</dbReference>
<feature type="transmembrane region" description="Helical" evidence="1">
    <location>
        <begin position="6"/>
        <end position="25"/>
    </location>
</feature>
<feature type="transmembrane region" description="Helical" evidence="1">
    <location>
        <begin position="113"/>
        <end position="132"/>
    </location>
</feature>
<reference evidence="2" key="1">
    <citation type="submission" date="2015-10" db="EMBL/GenBank/DDBJ databases">
        <authorList>
            <person name="Gilbert D.G."/>
        </authorList>
    </citation>
    <scope>NUCLEOTIDE SEQUENCE</scope>
</reference>
<feature type="transmembrane region" description="Helical" evidence="1">
    <location>
        <begin position="369"/>
        <end position="386"/>
    </location>
</feature>
<feature type="transmembrane region" description="Helical" evidence="1">
    <location>
        <begin position="852"/>
        <end position="873"/>
    </location>
</feature>
<name>A0A160TC65_9ZZZZ</name>
<feature type="transmembrane region" description="Helical" evidence="1">
    <location>
        <begin position="431"/>
        <end position="451"/>
    </location>
</feature>
<evidence type="ECO:0000313" key="2">
    <source>
        <dbReference type="EMBL" id="CUS40554.1"/>
    </source>
</evidence>
<dbReference type="InterPro" id="IPR019286">
    <property type="entry name" value="DUF2339_TM"/>
</dbReference>